<keyword evidence="3 5" id="KW-1133">Transmembrane helix</keyword>
<sequence length="507" mass="56488">MIGLTTAILVVKDSSCQKERNHFNLEAECQELLTTDDVKSGLGEMSPIRKLMFVLSLALCGVTVIVFLFVLPCDWETCPVLTYHVKSQSWERVISGIELTGGINIVKTVDGTGYNLLFMFRRDILNLDLINNEAGGIIALKGYTGHDAWMTKLHNVPQDMDCSLIDIDKDNLNDCIVVGENGLLAAIEPLYGNVLWYMHDHSANMKPSKLDFPIMFPDVNGDNINELLVPCSLSDRRNSLVLVSGRRGNILGKPLNFTDCLDINSVSLEEDWNITFICHLAGDKEAVQSLSFQEVCNGVADLNEVKIHTSQPKQHRRQTAEANKGWSLTVGGNRLVGDNSVQCSLLINLTDQHTGVARWNYSHEQMYGMMPTMFTFKKPSGERAVGFIFKLWEWVAGTSGCSLNTNFMFCNRPGQTNHEGLVYEAADPRNMIPGSEQTFRSSHDNCPAMNTIIEHILVLTFNSTHVVELNISQSDVIQLCSSLNTTDGEKLCQPSIQHQQQSGWLNI</sequence>
<dbReference type="PANTHER" id="PTHR21419">
    <property type="match status" value="1"/>
</dbReference>
<dbReference type="EMBL" id="OE844502">
    <property type="protein sequence ID" value="CAD7605511.1"/>
    <property type="molecule type" value="Genomic_DNA"/>
</dbReference>
<name>A0A7R9K5L7_TIMGE</name>
<dbReference type="InterPro" id="IPR045232">
    <property type="entry name" value="FAM234"/>
</dbReference>
<evidence type="ECO:0000313" key="7">
    <source>
        <dbReference type="EMBL" id="CAD7605511.1"/>
    </source>
</evidence>
<feature type="domain" description="FAM234A/B beta-propeller" evidence="6">
    <location>
        <begin position="137"/>
        <end position="264"/>
    </location>
</feature>
<evidence type="ECO:0000256" key="3">
    <source>
        <dbReference type="ARBA" id="ARBA00022989"/>
    </source>
</evidence>
<gene>
    <name evidence="7" type="ORF">TGEB3V08_LOCUS9534</name>
</gene>
<protein>
    <recommendedName>
        <fullName evidence="6">FAM234A/B beta-propeller domain-containing protein</fullName>
    </recommendedName>
</protein>
<feature type="transmembrane region" description="Helical" evidence="5">
    <location>
        <begin position="51"/>
        <end position="71"/>
    </location>
</feature>
<evidence type="ECO:0000256" key="2">
    <source>
        <dbReference type="ARBA" id="ARBA00022692"/>
    </source>
</evidence>
<dbReference type="GO" id="GO:0016020">
    <property type="term" value="C:membrane"/>
    <property type="evidence" value="ECO:0007669"/>
    <property type="project" value="UniProtKB-SubCell"/>
</dbReference>
<proteinExistence type="predicted"/>
<organism evidence="7">
    <name type="scientific">Timema genevievae</name>
    <name type="common">Walking stick</name>
    <dbReference type="NCBI Taxonomy" id="629358"/>
    <lineage>
        <taxon>Eukaryota</taxon>
        <taxon>Metazoa</taxon>
        <taxon>Ecdysozoa</taxon>
        <taxon>Arthropoda</taxon>
        <taxon>Hexapoda</taxon>
        <taxon>Insecta</taxon>
        <taxon>Pterygota</taxon>
        <taxon>Neoptera</taxon>
        <taxon>Polyneoptera</taxon>
        <taxon>Phasmatodea</taxon>
        <taxon>Timematodea</taxon>
        <taxon>Timematoidea</taxon>
        <taxon>Timematidae</taxon>
        <taxon>Timema</taxon>
    </lineage>
</organism>
<keyword evidence="4 5" id="KW-0472">Membrane</keyword>
<dbReference type="Pfam" id="PF23727">
    <property type="entry name" value="Beta-prop_FAM234A_B"/>
    <property type="match status" value="1"/>
</dbReference>
<evidence type="ECO:0000256" key="1">
    <source>
        <dbReference type="ARBA" id="ARBA00004167"/>
    </source>
</evidence>
<dbReference type="InterPro" id="IPR055409">
    <property type="entry name" value="Beta-prop_FAM234A_B"/>
</dbReference>
<dbReference type="AlphaFoldDB" id="A0A7R9K5L7"/>
<evidence type="ECO:0000256" key="5">
    <source>
        <dbReference type="SAM" id="Phobius"/>
    </source>
</evidence>
<keyword evidence="2 5" id="KW-0812">Transmembrane</keyword>
<reference evidence="7" key="1">
    <citation type="submission" date="2020-11" db="EMBL/GenBank/DDBJ databases">
        <authorList>
            <person name="Tran Van P."/>
        </authorList>
    </citation>
    <scope>NUCLEOTIDE SEQUENCE</scope>
</reference>
<accession>A0A7R9K5L7</accession>
<comment type="subcellular location">
    <subcellularLocation>
        <location evidence="1">Membrane</location>
        <topology evidence="1">Single-pass membrane protein</topology>
    </subcellularLocation>
</comment>
<evidence type="ECO:0000259" key="6">
    <source>
        <dbReference type="Pfam" id="PF23727"/>
    </source>
</evidence>
<dbReference type="PANTHER" id="PTHR21419:SF29">
    <property type="entry name" value="LD24894P"/>
    <property type="match status" value="1"/>
</dbReference>
<evidence type="ECO:0000256" key="4">
    <source>
        <dbReference type="ARBA" id="ARBA00023136"/>
    </source>
</evidence>